<dbReference type="Gene3D" id="3.40.50.360">
    <property type="match status" value="1"/>
</dbReference>
<gene>
    <name evidence="2" type="ORF">GCM10022204_32510</name>
</gene>
<proteinExistence type="predicted"/>
<evidence type="ECO:0000313" key="3">
    <source>
        <dbReference type="Proteomes" id="UP001500051"/>
    </source>
</evidence>
<reference evidence="3" key="1">
    <citation type="journal article" date="2019" name="Int. J. Syst. Evol. Microbiol.">
        <title>The Global Catalogue of Microorganisms (GCM) 10K type strain sequencing project: providing services to taxonomists for standard genome sequencing and annotation.</title>
        <authorList>
            <consortium name="The Broad Institute Genomics Platform"/>
            <consortium name="The Broad Institute Genome Sequencing Center for Infectious Disease"/>
            <person name="Wu L."/>
            <person name="Ma J."/>
        </authorList>
    </citation>
    <scope>NUCLEOTIDE SEQUENCE [LARGE SCALE GENOMIC DNA]</scope>
    <source>
        <strain evidence="3">JCM 16548</strain>
    </source>
</reference>
<dbReference type="EMBL" id="BAAAYX010000013">
    <property type="protein sequence ID" value="GAA3711255.1"/>
    <property type="molecule type" value="Genomic_DNA"/>
</dbReference>
<keyword evidence="3" id="KW-1185">Reference proteome</keyword>
<dbReference type="PROSITE" id="PS50902">
    <property type="entry name" value="FLAVODOXIN_LIKE"/>
    <property type="match status" value="1"/>
</dbReference>
<dbReference type="Pfam" id="PF12724">
    <property type="entry name" value="Flavodoxin_5"/>
    <property type="match status" value="1"/>
</dbReference>
<feature type="domain" description="Flavodoxin-like" evidence="1">
    <location>
        <begin position="4"/>
        <end position="141"/>
    </location>
</feature>
<dbReference type="InterPro" id="IPR026816">
    <property type="entry name" value="Flavodoxin_dom"/>
</dbReference>
<protein>
    <submittedName>
        <fullName evidence="2">Flavodoxin domain-containing protein</fullName>
    </submittedName>
</protein>
<dbReference type="SUPFAM" id="SSF52218">
    <property type="entry name" value="Flavoproteins"/>
    <property type="match status" value="1"/>
</dbReference>
<dbReference type="InterPro" id="IPR008254">
    <property type="entry name" value="Flavodoxin/NO_synth"/>
</dbReference>
<evidence type="ECO:0000313" key="2">
    <source>
        <dbReference type="EMBL" id="GAA3711255.1"/>
    </source>
</evidence>
<evidence type="ECO:0000259" key="1">
    <source>
        <dbReference type="PROSITE" id="PS50902"/>
    </source>
</evidence>
<accession>A0ABP7DZC5</accession>
<organism evidence="2 3">
    <name type="scientific">Microlunatus aurantiacus</name>
    <dbReference type="NCBI Taxonomy" id="446786"/>
    <lineage>
        <taxon>Bacteria</taxon>
        <taxon>Bacillati</taxon>
        <taxon>Actinomycetota</taxon>
        <taxon>Actinomycetes</taxon>
        <taxon>Propionibacteriales</taxon>
        <taxon>Propionibacteriaceae</taxon>
        <taxon>Microlunatus</taxon>
    </lineage>
</organism>
<dbReference type="RefSeq" id="WP_344813457.1">
    <property type="nucleotide sequence ID" value="NZ_BAAAYX010000013.1"/>
</dbReference>
<dbReference type="InterPro" id="IPR029039">
    <property type="entry name" value="Flavoprotein-like_sf"/>
</dbReference>
<sequence>MGTVLIAYASRLGSTQEIATVIADELRQTDHTVTVAPCATAPGAEAFDAVLIGSALYTGRWLGDATRYLRRQSPHLVDRPTFLFQSGPCGDQQDRPDHPSVPRAVRATVRRLGLAEPVTFAGRLDPTMITGRLSRWMASLAPAGDFRDWEAIRAWAYGIGLELQERDRRPSPQPPRVAAP</sequence>
<dbReference type="Proteomes" id="UP001500051">
    <property type="component" value="Unassembled WGS sequence"/>
</dbReference>
<name>A0ABP7DZC5_9ACTN</name>
<comment type="caution">
    <text evidence="2">The sequence shown here is derived from an EMBL/GenBank/DDBJ whole genome shotgun (WGS) entry which is preliminary data.</text>
</comment>